<reference evidence="2 3" key="1">
    <citation type="journal article" date="2019" name="Sci. Data">
        <title>Hybrid genome assembly and annotation of Danionella translucida.</title>
        <authorList>
            <person name="Kadobianskyi M."/>
            <person name="Schulze L."/>
            <person name="Schuelke M."/>
            <person name="Judkewitz B."/>
        </authorList>
    </citation>
    <scope>NUCLEOTIDE SEQUENCE [LARGE SCALE GENOMIC DNA]</scope>
    <source>
        <strain evidence="2 3">Bolton</strain>
    </source>
</reference>
<dbReference type="Proteomes" id="UP000316079">
    <property type="component" value="Unassembled WGS sequence"/>
</dbReference>
<evidence type="ECO:0000313" key="3">
    <source>
        <dbReference type="Proteomes" id="UP000316079"/>
    </source>
</evidence>
<protein>
    <submittedName>
        <fullName evidence="2">Uncharacterized protein</fullName>
    </submittedName>
</protein>
<comment type="caution">
    <text evidence="2">The sequence shown here is derived from an EMBL/GenBank/DDBJ whole genome shotgun (WGS) entry which is preliminary data.</text>
</comment>
<name>A0A553N5V0_9TELE</name>
<feature type="region of interest" description="Disordered" evidence="1">
    <location>
        <begin position="494"/>
        <end position="521"/>
    </location>
</feature>
<gene>
    <name evidence="2" type="ORF">DNTS_033095</name>
</gene>
<proteinExistence type="predicted"/>
<dbReference type="EMBL" id="SRMA01027020">
    <property type="protein sequence ID" value="TRY60806.1"/>
    <property type="molecule type" value="Genomic_DNA"/>
</dbReference>
<dbReference type="AlphaFoldDB" id="A0A553N5V0"/>
<feature type="compositionally biased region" description="Basic and acidic residues" evidence="1">
    <location>
        <begin position="142"/>
        <end position="151"/>
    </location>
</feature>
<feature type="region of interest" description="Disordered" evidence="1">
    <location>
        <begin position="124"/>
        <end position="151"/>
    </location>
</feature>
<sequence>MDVLEKGSTPADSGTAHLEDTLICPNITRPLSAQQTPRVLFCSRTMQLQFVPLLLCALLIGQCSGARLDRWVRTGLQFLRLNLCRRVPLPDAECKRLSHLPPSGVLVYLSQSVSGKVMAILPDSDSSGELQSKLGGFGEDEEKSRTNEERYPGASAHDAVLVLDPSPRESFGHPLLLFYVDFNMTKKKCAHMDGIFLGEECLMLAVKTRCQNQLKRRRSRSDRFRVRRSTLSRMHRLEHSSALCEVHFLPLVVAVKDTNRTQRLHCVDHPDFARCPEPLPQTSPRVPISSCELSKNTRRCHQQRLATHLSCRLYQTCDHAVLLSGGWQEQITYQQHVQKLQLFHQMLRNNGFHGENIKTFFAGSGQVAVKEMEGMYPATEKEVIRNHISYICRKPNCVDSLVLYLNSPTRNDGTMLLWDRNNNGILEFSRIAATRLYFHHQAPAGCSFEGAEGNLTFQEAQRGQMNKKRQGKERGADCTVEKIRDRLSWDKANSLIPRRGSGDKEGLESQGPHRPGRCSASMGKILIPSSNRKNQVPKRFLLQLARAEVKERYSVAELLADLAGCKASRVLLFVEQSYSGVLSKRLMGSLKHLNVALLSGLPWLHTAHFWAPLHPSQCLIDHLSKQSPVTGRLRDSTQGLLNVTLAGAPCNSTPALTDAEMKKEYMGCQNLPTALWYQKRPKTHDGRN</sequence>
<dbReference type="PANTHER" id="PTHR35842">
    <property type="entry name" value="SI:CH211-67E16.11"/>
    <property type="match status" value="1"/>
</dbReference>
<evidence type="ECO:0000313" key="2">
    <source>
        <dbReference type="EMBL" id="TRY60806.1"/>
    </source>
</evidence>
<dbReference type="PANTHER" id="PTHR35842:SF1">
    <property type="entry name" value="SI:CH211-67E16.11"/>
    <property type="match status" value="1"/>
</dbReference>
<evidence type="ECO:0000256" key="1">
    <source>
        <dbReference type="SAM" id="MobiDB-lite"/>
    </source>
</evidence>
<organism evidence="2 3">
    <name type="scientific">Danionella cerebrum</name>
    <dbReference type="NCBI Taxonomy" id="2873325"/>
    <lineage>
        <taxon>Eukaryota</taxon>
        <taxon>Metazoa</taxon>
        <taxon>Chordata</taxon>
        <taxon>Craniata</taxon>
        <taxon>Vertebrata</taxon>
        <taxon>Euteleostomi</taxon>
        <taxon>Actinopterygii</taxon>
        <taxon>Neopterygii</taxon>
        <taxon>Teleostei</taxon>
        <taxon>Ostariophysi</taxon>
        <taxon>Cypriniformes</taxon>
        <taxon>Danionidae</taxon>
        <taxon>Danioninae</taxon>
        <taxon>Danionella</taxon>
    </lineage>
</organism>
<accession>A0A553N5V0</accession>
<keyword evidence="3" id="KW-1185">Reference proteome</keyword>
<dbReference type="OrthoDB" id="6132489at2759"/>